<keyword evidence="2" id="KW-0863">Zinc-finger</keyword>
<feature type="domain" description="CHHC U11-48K-type" evidence="5">
    <location>
        <begin position="58"/>
        <end position="85"/>
    </location>
</feature>
<sequence length="324" mass="36174">ERILWRSTKTQAGSTSHQARREERRLSGPWFSVSCSGKSVSPVLHETMATYKERRDPLVTCPFNPAHRVKKGRFQIHITKCRKAYPEKDMRHCPFSAEHVVPASDLMHHIYTCPLNTTVERFLTSSERDVKSGDTTMPPLTSAEHLDTPEENWDEEATRAPSLEDKIPPPAVAPIFSNVQALAPAQRRHFYASLHSAADEQVPAYMRPYPVRRIRAPSPPLQDANGCLKVLRAPTTNPKVLHDLTLVQRAAKAQFAAAGDESDTDDDSDEPEDPYPNQACRMGVGRGCVAAPRVAADSDEDKGEGCHSRMKHLGMGRGHPLRRY</sequence>
<feature type="region of interest" description="Disordered" evidence="4">
    <location>
        <begin position="1"/>
        <end position="23"/>
    </location>
</feature>
<proteinExistence type="evidence at transcript level"/>
<dbReference type="InterPro" id="IPR051591">
    <property type="entry name" value="UPF0224_FAM112_RNA_Proc"/>
</dbReference>
<feature type="region of interest" description="Disordered" evidence="4">
    <location>
        <begin position="255"/>
        <end position="282"/>
    </location>
</feature>
<dbReference type="InterPro" id="IPR036236">
    <property type="entry name" value="Znf_C2H2_sf"/>
</dbReference>
<dbReference type="PANTHER" id="PTHR21402:SF5">
    <property type="entry name" value="GAMETOCYTE SPECIFIC FACTOR 1"/>
    <property type="match status" value="1"/>
</dbReference>
<evidence type="ECO:0000259" key="5">
    <source>
        <dbReference type="PROSITE" id="PS51800"/>
    </source>
</evidence>
<feature type="domain" description="CHHC U11-48K-type" evidence="5">
    <location>
        <begin position="90"/>
        <end position="117"/>
    </location>
</feature>
<keyword evidence="3" id="KW-0862">Zinc</keyword>
<protein>
    <recommendedName>
        <fullName evidence="5">CHHC U11-48K-type domain-containing protein</fullName>
    </recommendedName>
</protein>
<feature type="region of interest" description="Disordered" evidence="4">
    <location>
        <begin position="128"/>
        <end position="159"/>
    </location>
</feature>
<feature type="compositionally biased region" description="Acidic residues" evidence="4">
    <location>
        <begin position="260"/>
        <end position="273"/>
    </location>
</feature>
<dbReference type="PANTHER" id="PTHR21402">
    <property type="entry name" value="GAMETOCYTE SPECIFIC FACTOR 1-RELATED"/>
    <property type="match status" value="1"/>
</dbReference>
<accession>A0A023FP69</accession>
<dbReference type="EMBL" id="GBBK01000940">
    <property type="protein sequence ID" value="JAC23542.1"/>
    <property type="molecule type" value="mRNA"/>
</dbReference>
<feature type="compositionally biased region" description="Basic residues" evidence="4">
    <location>
        <begin position="308"/>
        <end position="324"/>
    </location>
</feature>
<reference evidence="6" key="1">
    <citation type="submission" date="2014-03" db="EMBL/GenBank/DDBJ databases">
        <title>The sialotranscriptome of Amblyomma triste, Amblyomma parvum and Amblyomma cajennense ticks, uncovered by 454-based RNA-seq.</title>
        <authorList>
            <person name="Garcia G.R."/>
            <person name="Gardinassi L.G."/>
            <person name="Ribeiro J.M."/>
            <person name="Anatriello E."/>
            <person name="Ferreira B.R."/>
            <person name="Moreira H.N."/>
            <person name="Mafra C."/>
            <person name="Olegario M.M."/>
            <person name="Szabo P.J."/>
            <person name="Miranda-Santos I.K."/>
            <person name="Maruyama S.R."/>
        </authorList>
    </citation>
    <scope>NUCLEOTIDE SEQUENCE</scope>
    <source>
        <strain evidence="6">Uberlandia</strain>
        <tissue evidence="6">Salivary glands</tissue>
    </source>
</reference>
<evidence type="ECO:0000313" key="6">
    <source>
        <dbReference type="EMBL" id="JAC23542.1"/>
    </source>
</evidence>
<feature type="compositionally biased region" description="Polar residues" evidence="4">
    <location>
        <begin position="7"/>
        <end position="17"/>
    </location>
</feature>
<dbReference type="GO" id="GO:0008270">
    <property type="term" value="F:zinc ion binding"/>
    <property type="evidence" value="ECO:0007669"/>
    <property type="project" value="UniProtKB-KW"/>
</dbReference>
<feature type="region of interest" description="Disordered" evidence="4">
    <location>
        <begin position="294"/>
        <end position="324"/>
    </location>
</feature>
<evidence type="ECO:0000256" key="2">
    <source>
        <dbReference type="ARBA" id="ARBA00022771"/>
    </source>
</evidence>
<evidence type="ECO:0000256" key="4">
    <source>
        <dbReference type="SAM" id="MobiDB-lite"/>
    </source>
</evidence>
<name>A0A023FP69_AMBCJ</name>
<dbReference type="AlphaFoldDB" id="A0A023FP69"/>
<dbReference type="InterPro" id="IPR022776">
    <property type="entry name" value="TRM13/UPF0224_CHHC_Znf_dom"/>
</dbReference>
<dbReference type="Pfam" id="PF05253">
    <property type="entry name" value="zf-U11-48K"/>
    <property type="match status" value="2"/>
</dbReference>
<feature type="non-terminal residue" evidence="6">
    <location>
        <position position="1"/>
    </location>
</feature>
<dbReference type="SUPFAM" id="SSF57667">
    <property type="entry name" value="beta-beta-alpha zinc fingers"/>
    <property type="match status" value="1"/>
</dbReference>
<dbReference type="PROSITE" id="PS51800">
    <property type="entry name" value="ZF_CHHC_U11_48K"/>
    <property type="match status" value="2"/>
</dbReference>
<evidence type="ECO:0000256" key="1">
    <source>
        <dbReference type="ARBA" id="ARBA00022723"/>
    </source>
</evidence>
<organism evidence="6">
    <name type="scientific">Amblyomma cajennense</name>
    <name type="common">Cayenne tick</name>
    <name type="synonym">Acarus cajennensis</name>
    <dbReference type="NCBI Taxonomy" id="34607"/>
    <lineage>
        <taxon>Eukaryota</taxon>
        <taxon>Metazoa</taxon>
        <taxon>Ecdysozoa</taxon>
        <taxon>Arthropoda</taxon>
        <taxon>Chelicerata</taxon>
        <taxon>Arachnida</taxon>
        <taxon>Acari</taxon>
        <taxon>Parasitiformes</taxon>
        <taxon>Ixodida</taxon>
        <taxon>Ixodoidea</taxon>
        <taxon>Ixodidae</taxon>
        <taxon>Amblyomminae</taxon>
        <taxon>Amblyomma</taxon>
    </lineage>
</organism>
<keyword evidence="1" id="KW-0479">Metal-binding</keyword>
<evidence type="ECO:0000256" key="3">
    <source>
        <dbReference type="ARBA" id="ARBA00022833"/>
    </source>
</evidence>